<dbReference type="Gene3D" id="1.10.150.20">
    <property type="entry name" value="5' to 3' exonuclease, C-terminal subdomain"/>
    <property type="match status" value="1"/>
</dbReference>
<evidence type="ECO:0000259" key="12">
    <source>
        <dbReference type="SMART" id="SM00662"/>
    </source>
</evidence>
<comment type="subunit">
    <text evidence="11">Homodimer. The RNAP catalytic core consists of 2 alpha, 1 beta, 1 beta' and 1 omega subunit. When a sigma factor is associated with the core the holoenzyme is formed, which can initiate transcription.</text>
</comment>
<dbReference type="GO" id="GO:0003899">
    <property type="term" value="F:DNA-directed RNA polymerase activity"/>
    <property type="evidence" value="ECO:0007669"/>
    <property type="project" value="UniProtKB-UniRule"/>
</dbReference>
<dbReference type="HAMAP" id="MF_00059">
    <property type="entry name" value="RNApol_bact_RpoA"/>
    <property type="match status" value="1"/>
</dbReference>
<dbReference type="SUPFAM" id="SSF56553">
    <property type="entry name" value="Insert subdomain of RNA polymerase alpha subunit"/>
    <property type="match status" value="1"/>
</dbReference>
<dbReference type="SMART" id="SM00662">
    <property type="entry name" value="RPOLD"/>
    <property type="match status" value="1"/>
</dbReference>
<keyword evidence="4 11" id="KW-0240">DNA-directed RNA polymerase</keyword>
<comment type="function">
    <text evidence="11">DNA-dependent RNA polymerase catalyzes the transcription of DNA into RNA using the four ribonucleoside triphosphates as substrates.</text>
</comment>
<dbReference type="Gene3D" id="3.30.1360.10">
    <property type="entry name" value="RNA polymerase, RBP11-like subunit"/>
    <property type="match status" value="1"/>
</dbReference>
<evidence type="ECO:0000256" key="5">
    <source>
        <dbReference type="ARBA" id="ARBA00022679"/>
    </source>
</evidence>
<evidence type="ECO:0000256" key="6">
    <source>
        <dbReference type="ARBA" id="ARBA00022695"/>
    </source>
</evidence>
<proteinExistence type="inferred from homology"/>
<dbReference type="GO" id="GO:0005737">
    <property type="term" value="C:cytoplasm"/>
    <property type="evidence" value="ECO:0007669"/>
    <property type="project" value="UniProtKB-ARBA"/>
</dbReference>
<dbReference type="GO" id="GO:0003677">
    <property type="term" value="F:DNA binding"/>
    <property type="evidence" value="ECO:0007669"/>
    <property type="project" value="UniProtKB-UniRule"/>
</dbReference>
<dbReference type="GO" id="GO:0046983">
    <property type="term" value="F:protein dimerization activity"/>
    <property type="evidence" value="ECO:0007669"/>
    <property type="project" value="InterPro"/>
</dbReference>
<name>A0A1F5EAF5_9BACT</name>
<dbReference type="InterPro" id="IPR011263">
    <property type="entry name" value="DNA-dir_RNA_pol_RpoA/D/Rpb3"/>
</dbReference>
<dbReference type="InterPro" id="IPR036643">
    <property type="entry name" value="RNApol_insert_sf"/>
</dbReference>
<comment type="catalytic activity">
    <reaction evidence="10 11">
        <text>RNA(n) + a ribonucleoside 5'-triphosphate = RNA(n+1) + diphosphate</text>
        <dbReference type="Rhea" id="RHEA:21248"/>
        <dbReference type="Rhea" id="RHEA-COMP:14527"/>
        <dbReference type="Rhea" id="RHEA-COMP:17342"/>
        <dbReference type="ChEBI" id="CHEBI:33019"/>
        <dbReference type="ChEBI" id="CHEBI:61557"/>
        <dbReference type="ChEBI" id="CHEBI:140395"/>
        <dbReference type="EC" id="2.7.7.6"/>
    </reaction>
</comment>
<sequence>MDKIILPKSYEEKVSSSVSRFVIEPLHPGYGATLGNALRRVLLSSLPGAAITSFKIEGVSHEFTSVPHVKEDVVEILLNLKSLKIKSHSKDPVKITLSKKGPGQVTAADFTQNSEVEIVNIDQVIATLDNNATFNLEITVEHDRGFRPTESMEVDKTEPGLILVDASFSPVERVKVETENTRVGQMTNYDKLTLEVSTNGGISAKEAIVQASSVLIDHYRSFSFDEAPAESMTAANEEIIENIGEGDDDASQVSTSVQESVISPKTKIEDSGFSQRTSNALLNAGIKSLAGVQRLSDLKLSEIKGLGKKGLDEIKEMITRL</sequence>
<evidence type="ECO:0000313" key="14">
    <source>
        <dbReference type="Proteomes" id="UP000178583"/>
    </source>
</evidence>
<dbReference type="SUPFAM" id="SSF47789">
    <property type="entry name" value="C-terminal domain of RNA polymerase alpha subunit"/>
    <property type="match status" value="1"/>
</dbReference>
<dbReference type="FunFam" id="2.170.120.12:FF:000001">
    <property type="entry name" value="DNA-directed RNA polymerase subunit alpha"/>
    <property type="match status" value="1"/>
</dbReference>
<dbReference type="Gene3D" id="2.170.120.12">
    <property type="entry name" value="DNA-directed RNA polymerase, insert domain"/>
    <property type="match status" value="1"/>
</dbReference>
<dbReference type="InterPro" id="IPR036603">
    <property type="entry name" value="RBP11-like"/>
</dbReference>
<evidence type="ECO:0000313" key="13">
    <source>
        <dbReference type="EMBL" id="OGD64368.1"/>
    </source>
</evidence>
<evidence type="ECO:0000256" key="10">
    <source>
        <dbReference type="ARBA" id="ARBA00048552"/>
    </source>
</evidence>
<feature type="region of interest" description="Alpha C-terminal domain (alpha-CTD)" evidence="11">
    <location>
        <begin position="262"/>
        <end position="321"/>
    </location>
</feature>
<dbReference type="Pfam" id="PF01193">
    <property type="entry name" value="RNA_pol_L"/>
    <property type="match status" value="1"/>
</dbReference>
<dbReference type="SUPFAM" id="SSF55257">
    <property type="entry name" value="RBP11-like subunits of RNA polymerase"/>
    <property type="match status" value="1"/>
</dbReference>
<keyword evidence="7 11" id="KW-0804">Transcription</keyword>
<keyword evidence="6 11" id="KW-0548">Nucleotidyltransferase</keyword>
<protein>
    <recommendedName>
        <fullName evidence="3 11">DNA-directed RNA polymerase subunit alpha</fullName>
        <shortName evidence="11">RNAP subunit alpha</shortName>
        <ecNumber evidence="2 11">2.7.7.6</ecNumber>
    </recommendedName>
    <alternativeName>
        <fullName evidence="9 11">RNA polymerase subunit alpha</fullName>
    </alternativeName>
    <alternativeName>
        <fullName evidence="8 11">Transcriptase subunit alpha</fullName>
    </alternativeName>
</protein>
<gene>
    <name evidence="11" type="primary">rpoA</name>
    <name evidence="13" type="ORF">A2215_01460</name>
</gene>
<evidence type="ECO:0000256" key="8">
    <source>
        <dbReference type="ARBA" id="ARBA00032524"/>
    </source>
</evidence>
<dbReference type="STRING" id="1797472.A2215_01460"/>
<dbReference type="InterPro" id="IPR011262">
    <property type="entry name" value="DNA-dir_RNA_pol_insert"/>
</dbReference>
<dbReference type="NCBIfam" id="TIGR02027">
    <property type="entry name" value="rpoA"/>
    <property type="match status" value="1"/>
</dbReference>
<evidence type="ECO:0000256" key="9">
    <source>
        <dbReference type="ARBA" id="ARBA00033070"/>
    </source>
</evidence>
<feature type="domain" description="DNA-directed RNA polymerase RpoA/D/Rpb3-type" evidence="12">
    <location>
        <begin position="18"/>
        <end position="225"/>
    </location>
</feature>
<dbReference type="EC" id="2.7.7.6" evidence="2 11"/>
<accession>A0A1F5EAF5</accession>
<reference evidence="13 14" key="1">
    <citation type="journal article" date="2016" name="Nat. Commun.">
        <title>Thousands of microbial genomes shed light on interconnected biogeochemical processes in an aquifer system.</title>
        <authorList>
            <person name="Anantharaman K."/>
            <person name="Brown C.T."/>
            <person name="Hug L.A."/>
            <person name="Sharon I."/>
            <person name="Castelle C.J."/>
            <person name="Probst A.J."/>
            <person name="Thomas B.C."/>
            <person name="Singh A."/>
            <person name="Wilkins M.J."/>
            <person name="Karaoz U."/>
            <person name="Brodie E.L."/>
            <person name="Williams K.H."/>
            <person name="Hubbard S.S."/>
            <person name="Banfield J.F."/>
        </authorList>
    </citation>
    <scope>NUCLEOTIDE SEQUENCE [LARGE SCALE GENOMIC DNA]</scope>
</reference>
<dbReference type="InterPro" id="IPR011773">
    <property type="entry name" value="DNA-dir_RpoA"/>
</dbReference>
<comment type="domain">
    <text evidence="11">The N-terminal domain is essential for RNAP assembly and basal transcription, whereas the C-terminal domain is involved in interaction with transcriptional regulators and with upstream promoter elements.</text>
</comment>
<dbReference type="GO" id="GO:0006351">
    <property type="term" value="P:DNA-templated transcription"/>
    <property type="evidence" value="ECO:0007669"/>
    <property type="project" value="UniProtKB-UniRule"/>
</dbReference>
<dbReference type="Proteomes" id="UP000178583">
    <property type="component" value="Unassembled WGS sequence"/>
</dbReference>
<dbReference type="NCBIfam" id="NF003519">
    <property type="entry name" value="PRK05182.2-5"/>
    <property type="match status" value="1"/>
</dbReference>
<feature type="region of interest" description="Alpha N-terminal domain (alpha-NTD)" evidence="11">
    <location>
        <begin position="1"/>
        <end position="226"/>
    </location>
</feature>
<organism evidence="13 14">
    <name type="scientific">Candidatus Berkelbacteria bacterium RIFOXYA2_FULL_43_10</name>
    <dbReference type="NCBI Taxonomy" id="1797472"/>
    <lineage>
        <taxon>Bacteria</taxon>
        <taxon>Candidatus Berkelbacteria</taxon>
    </lineage>
</organism>
<evidence type="ECO:0000256" key="1">
    <source>
        <dbReference type="ARBA" id="ARBA00007123"/>
    </source>
</evidence>
<dbReference type="CDD" id="cd06928">
    <property type="entry name" value="RNAP_alpha_NTD"/>
    <property type="match status" value="1"/>
</dbReference>
<dbReference type="GO" id="GO:0000428">
    <property type="term" value="C:DNA-directed RNA polymerase complex"/>
    <property type="evidence" value="ECO:0007669"/>
    <property type="project" value="UniProtKB-KW"/>
</dbReference>
<evidence type="ECO:0000256" key="7">
    <source>
        <dbReference type="ARBA" id="ARBA00023163"/>
    </source>
</evidence>
<evidence type="ECO:0000256" key="11">
    <source>
        <dbReference type="HAMAP-Rule" id="MF_00059"/>
    </source>
</evidence>
<dbReference type="Pfam" id="PF01000">
    <property type="entry name" value="RNA_pol_A_bac"/>
    <property type="match status" value="1"/>
</dbReference>
<keyword evidence="5 11" id="KW-0808">Transferase</keyword>
<comment type="similarity">
    <text evidence="1 11">Belongs to the RNA polymerase alpha chain family.</text>
</comment>
<comment type="caution">
    <text evidence="13">The sequence shown here is derived from an EMBL/GenBank/DDBJ whole genome shotgun (WGS) entry which is preliminary data.</text>
</comment>
<dbReference type="EMBL" id="MEZY01000020">
    <property type="protein sequence ID" value="OGD64368.1"/>
    <property type="molecule type" value="Genomic_DNA"/>
</dbReference>
<evidence type="ECO:0000256" key="4">
    <source>
        <dbReference type="ARBA" id="ARBA00022478"/>
    </source>
</evidence>
<dbReference type="InterPro" id="IPR011260">
    <property type="entry name" value="RNAP_asu_C"/>
</dbReference>
<dbReference type="Pfam" id="PF03118">
    <property type="entry name" value="RNA_pol_A_CTD"/>
    <property type="match status" value="1"/>
</dbReference>
<evidence type="ECO:0000256" key="3">
    <source>
        <dbReference type="ARBA" id="ARBA00015972"/>
    </source>
</evidence>
<evidence type="ECO:0000256" key="2">
    <source>
        <dbReference type="ARBA" id="ARBA00012418"/>
    </source>
</evidence>
<dbReference type="AlphaFoldDB" id="A0A1F5EAF5"/>